<dbReference type="Proteomes" id="UP000037122">
    <property type="component" value="Unassembled WGS sequence"/>
</dbReference>
<evidence type="ECO:0000256" key="2">
    <source>
        <dbReference type="ARBA" id="ARBA00022679"/>
    </source>
</evidence>
<comment type="caution">
    <text evidence="8">The sequence shown here is derived from an EMBL/GenBank/DDBJ whole genome shotgun (WGS) entry which is preliminary data.</text>
</comment>
<dbReference type="GO" id="GO:0008757">
    <property type="term" value="F:S-adenosylmethionine-dependent methyltransferase activity"/>
    <property type="evidence" value="ECO:0007669"/>
    <property type="project" value="InterPro"/>
</dbReference>
<proteinExistence type="inferred from homology"/>
<dbReference type="SUPFAM" id="SSF53335">
    <property type="entry name" value="S-adenosyl-L-methionine-dependent methyltransferases"/>
    <property type="match status" value="1"/>
</dbReference>
<dbReference type="PROSITE" id="PS51684">
    <property type="entry name" value="SAM_MT_TRM5_TYW2"/>
    <property type="match status" value="1"/>
</dbReference>
<dbReference type="Pfam" id="PF02475">
    <property type="entry name" value="TRM5-TYW2_MTfase"/>
    <property type="match status" value="1"/>
</dbReference>
<dbReference type="GO" id="GO:0102522">
    <property type="term" value="F:tRNA 4-demethylwyosine alpha-amino-alpha-carboxypropyltransferase activity"/>
    <property type="evidence" value="ECO:0007669"/>
    <property type="project" value="UniProtKB-EC"/>
</dbReference>
<evidence type="ECO:0000313" key="9">
    <source>
        <dbReference type="Proteomes" id="UP000037122"/>
    </source>
</evidence>
<dbReference type="Gene3D" id="3.40.50.150">
    <property type="entry name" value="Vaccinia Virus protein VP39"/>
    <property type="match status" value="1"/>
</dbReference>
<dbReference type="VEuPathDB" id="FungiDB:B9J08_002095"/>
<evidence type="ECO:0000313" key="8">
    <source>
        <dbReference type="EMBL" id="KNE02528.1"/>
    </source>
</evidence>
<dbReference type="InterPro" id="IPR029063">
    <property type="entry name" value="SAM-dependent_MTases_sf"/>
</dbReference>
<comment type="function">
    <text evidence="6">S-adenosyl-L-methionine-dependent transferase that acts as a component of the wybutosine biosynthesis pathway. Wybutosine is a hyper modified guanosine with a tricyclic base found at the 3'-position adjacent to the anticodon of eukaryotic phenylalanine tRNA. Catalyzes the transfer of the alpha-amino-alpha-carboxypropyl (acp) group from S-adenosyl-L-methionine to the C-7 position of 4-demethylwyosine (imG-14) to produce wybutosine-86.</text>
</comment>
<accession>A0A0L0P850</accession>
<comment type="subcellular location">
    <subcellularLocation>
        <location evidence="6">Cytoplasm</location>
    </subcellularLocation>
</comment>
<reference evidence="9" key="1">
    <citation type="journal article" date="2015" name="BMC Genomics">
        <title>Draft genome of a commonly misdiagnosed multidrug resistant pathogen Candida auris.</title>
        <authorList>
            <person name="Chatterjee S."/>
            <person name="Alampalli S.V."/>
            <person name="Nageshan R.K."/>
            <person name="Chettiar S.T."/>
            <person name="Joshi S."/>
            <person name="Tatu U.S."/>
        </authorList>
    </citation>
    <scope>NUCLEOTIDE SEQUENCE [LARGE SCALE GENOMIC DNA]</scope>
    <source>
        <strain evidence="9">6684</strain>
    </source>
</reference>
<dbReference type="GO" id="GO:0030488">
    <property type="term" value="P:tRNA methylation"/>
    <property type="evidence" value="ECO:0007669"/>
    <property type="project" value="TreeGrafter"/>
</dbReference>
<evidence type="ECO:0000256" key="1">
    <source>
        <dbReference type="ARBA" id="ARBA00004797"/>
    </source>
</evidence>
<feature type="domain" description="SAM-dependent methyltransferase TRM5/TYW2-type" evidence="7">
    <location>
        <begin position="136"/>
        <end position="411"/>
    </location>
</feature>
<comment type="pathway">
    <text evidence="1 6">tRNA modification; wybutosine-tRNA(Phe) biosynthesis.</text>
</comment>
<gene>
    <name evidence="8" type="ORF">QG37_00338</name>
</gene>
<keyword evidence="6" id="KW-0963">Cytoplasm</keyword>
<dbReference type="InterPro" id="IPR030382">
    <property type="entry name" value="MeTrfase_TRM5/TYW2"/>
</dbReference>
<sequence length="411" mass="46936">MGTQIVVKKPLLIKLIKSKLEIADALDKSRKISKKDGNALLYSTASVSELSTLLREYEKEISMTEDDSRPIERKTHLRDEVADIIGEYHNELLATVPKKWSLYPPMVLFNNGTFDTPDWANYFLKNGTTLLFDHLLDSFFKGYTHYAVNKPIIEEDVMRRPFSLVPLHGDFGPEPTTQMFESPLGLDIERTFWCTVTQNGISQEWAPRYTMFSRGNITEKKRLLDSYRNLTGEDVVDLYAGIGYFTLSYLANGATVYCWEINPWSIEGLLRGLKKNGCKFCLIKDGDNFDATTHSEALGSGVNAFVFHESNEHAVERLSRLDLAIAHYNLGLLPTLRQGWEVVRRLESHKSKGPKVLPALVHAHENVHKNDFDQIVKEIETFFDGRVIQLNKVKTFAPDIWHIVLDVQLQI</sequence>
<dbReference type="VEuPathDB" id="FungiDB:QG37_00338"/>
<keyword evidence="2 6" id="KW-0808">Transferase</keyword>
<keyword evidence="4 6" id="KW-0819">tRNA processing</keyword>
<evidence type="ECO:0000256" key="6">
    <source>
        <dbReference type="PIRNR" id="PIRNR038972"/>
    </source>
</evidence>
<dbReference type="InterPro" id="IPR056743">
    <property type="entry name" value="TRM5-TYW2-like_MTfase"/>
</dbReference>
<evidence type="ECO:0000256" key="4">
    <source>
        <dbReference type="ARBA" id="ARBA00022694"/>
    </source>
</evidence>
<dbReference type="VEuPathDB" id="FungiDB:CJI96_0002769"/>
<dbReference type="GO" id="GO:0005737">
    <property type="term" value="C:cytoplasm"/>
    <property type="evidence" value="ECO:0007669"/>
    <property type="project" value="UniProtKB-SubCell"/>
</dbReference>
<evidence type="ECO:0000256" key="5">
    <source>
        <dbReference type="ARBA" id="ARBA00049400"/>
    </source>
</evidence>
<evidence type="ECO:0000256" key="3">
    <source>
        <dbReference type="ARBA" id="ARBA00022691"/>
    </source>
</evidence>
<dbReference type="UniPathway" id="UPA00375"/>
<evidence type="ECO:0000259" key="7">
    <source>
        <dbReference type="PROSITE" id="PS51684"/>
    </source>
</evidence>
<comment type="similarity">
    <text evidence="6">Belongs to the class I-like SAM-binding methyltransferase superfamily. TRM5/TYW2 family.</text>
</comment>
<dbReference type="PANTHER" id="PTHR23245">
    <property type="entry name" value="TRNA METHYLTRANSFERASE"/>
    <property type="match status" value="1"/>
</dbReference>
<dbReference type="EMBL" id="LGST01000003">
    <property type="protein sequence ID" value="KNE02528.1"/>
    <property type="molecule type" value="Genomic_DNA"/>
</dbReference>
<dbReference type="GO" id="GO:0031591">
    <property type="term" value="P:wybutosine biosynthetic process"/>
    <property type="evidence" value="ECO:0007669"/>
    <property type="project" value="InterPro"/>
</dbReference>
<dbReference type="VEuPathDB" id="FungiDB:CJI97_002286"/>
<dbReference type="VEuPathDB" id="FungiDB:CJJ07_002265"/>
<keyword evidence="3 6" id="KW-0949">S-adenosyl-L-methionine</keyword>
<dbReference type="PIRSF" id="PIRSF038972">
    <property type="entry name" value="Trm12"/>
    <property type="match status" value="1"/>
</dbReference>
<dbReference type="AlphaFoldDB" id="A0A0L0P850"/>
<protein>
    <recommendedName>
        <fullName evidence="6">tRNA wybutosine-synthesizing protein 2</fullName>
        <shortName evidence="6">tRNA-yW-synthesizing protein 2</shortName>
    </recommendedName>
    <alternativeName>
        <fullName evidence="6">tRNA(Phe) (4-demethylwyosine(37)-C(7)) aminocarboxypropyltransferase</fullName>
    </alternativeName>
</protein>
<dbReference type="VEuPathDB" id="FungiDB:CJJ09_003182"/>
<organism evidence="8 9">
    <name type="scientific">Candidozyma auris</name>
    <name type="common">Yeast</name>
    <name type="synonym">Candida auris</name>
    <dbReference type="NCBI Taxonomy" id="498019"/>
    <lineage>
        <taxon>Eukaryota</taxon>
        <taxon>Fungi</taxon>
        <taxon>Dikarya</taxon>
        <taxon>Ascomycota</taxon>
        <taxon>Saccharomycotina</taxon>
        <taxon>Pichiomycetes</taxon>
        <taxon>Metschnikowiaceae</taxon>
        <taxon>Candidozyma</taxon>
    </lineage>
</organism>
<comment type="catalytic activity">
    <reaction evidence="5">
        <text>4-demethylwyosine(37) in tRNA(Phe) + S-adenosyl-L-methionine = 4-demethyl-7-[(3S)-3-amino-3-carboxypropyl]wyosine(37) in tRNA(Phe) + S-methyl-5'-thioadenosine + H(+)</text>
        <dbReference type="Rhea" id="RHEA:36355"/>
        <dbReference type="Rhea" id="RHEA-COMP:10164"/>
        <dbReference type="Rhea" id="RHEA-COMP:10378"/>
        <dbReference type="ChEBI" id="CHEBI:15378"/>
        <dbReference type="ChEBI" id="CHEBI:17509"/>
        <dbReference type="ChEBI" id="CHEBI:59789"/>
        <dbReference type="ChEBI" id="CHEBI:64315"/>
        <dbReference type="ChEBI" id="CHEBI:73550"/>
        <dbReference type="EC" id="2.5.1.114"/>
    </reaction>
</comment>
<name>A0A0L0P850_CANAR</name>
<dbReference type="InterPro" id="IPR026274">
    <property type="entry name" value="tRNA_wybutosine_synth_prot_2"/>
</dbReference>
<dbReference type="GO" id="GO:0008175">
    <property type="term" value="F:tRNA methyltransferase activity"/>
    <property type="evidence" value="ECO:0007669"/>
    <property type="project" value="TreeGrafter"/>
</dbReference>
<dbReference type="PANTHER" id="PTHR23245:SF25">
    <property type="entry name" value="TRNA WYBUTOSINE-SYNTHESIZING PROTEIN 2 HOMOLOG"/>
    <property type="match status" value="1"/>
</dbReference>